<organism evidence="11 12">
    <name type="scientific">Roseovarius mucosus DSM 17069</name>
    <dbReference type="NCBI Taxonomy" id="1288298"/>
    <lineage>
        <taxon>Bacteria</taxon>
        <taxon>Pseudomonadati</taxon>
        <taxon>Pseudomonadota</taxon>
        <taxon>Alphaproteobacteria</taxon>
        <taxon>Rhodobacterales</taxon>
        <taxon>Roseobacteraceae</taxon>
        <taxon>Roseovarius</taxon>
    </lineage>
</organism>
<gene>
    <name evidence="11" type="ORF">rosmuc_01834</name>
</gene>
<comment type="similarity">
    <text evidence="3 10">Belongs to the FliL family.</text>
</comment>
<evidence type="ECO:0000256" key="9">
    <source>
        <dbReference type="ARBA" id="ARBA00023136"/>
    </source>
</evidence>
<dbReference type="HOGENOM" id="CLU_2156472_0_0_5"/>
<sequence length="111" mass="12109">MPEAPVFETRYHEFPDPLTTNLKSSRRFLQIGVGVSTQYDESVIANVETHAMALRSDMLAVISGFAEEDVEGTAGREALAEALKTAINTRLEALEGFGGIEGVFFPSFVLQ</sequence>
<evidence type="ECO:0000256" key="4">
    <source>
        <dbReference type="ARBA" id="ARBA00022475"/>
    </source>
</evidence>
<accession>A0A0A0HLR9</accession>
<evidence type="ECO:0000256" key="5">
    <source>
        <dbReference type="ARBA" id="ARBA00022500"/>
    </source>
</evidence>
<keyword evidence="7 10" id="KW-0283">Flagellar rotation</keyword>
<evidence type="ECO:0000256" key="10">
    <source>
        <dbReference type="RuleBase" id="RU364125"/>
    </source>
</evidence>
<dbReference type="Proteomes" id="UP000030021">
    <property type="component" value="Unassembled WGS sequence"/>
</dbReference>
<reference evidence="11 12" key="1">
    <citation type="submission" date="2013-01" db="EMBL/GenBank/DDBJ databases">
        <authorList>
            <person name="Fiebig A."/>
            <person name="Goeker M."/>
            <person name="Klenk H.-P.P."/>
        </authorList>
    </citation>
    <scope>NUCLEOTIDE SEQUENCE [LARGE SCALE GENOMIC DNA]</scope>
    <source>
        <strain evidence="11 12">DSM 17069</strain>
    </source>
</reference>
<dbReference type="GO" id="GO:0009425">
    <property type="term" value="C:bacterial-type flagellum basal body"/>
    <property type="evidence" value="ECO:0007669"/>
    <property type="project" value="InterPro"/>
</dbReference>
<proteinExistence type="inferred from homology"/>
<dbReference type="PANTHER" id="PTHR35091">
    <property type="entry name" value="FLAGELLAR PROTEIN FLIL"/>
    <property type="match status" value="1"/>
</dbReference>
<evidence type="ECO:0000256" key="3">
    <source>
        <dbReference type="ARBA" id="ARBA00008281"/>
    </source>
</evidence>
<name>A0A0A0HLR9_9RHOB</name>
<dbReference type="EMBL" id="AONH01000010">
    <property type="protein sequence ID" value="KGM88140.1"/>
    <property type="molecule type" value="Genomic_DNA"/>
</dbReference>
<keyword evidence="4" id="KW-1003">Cell membrane</keyword>
<comment type="caution">
    <text evidence="11">The sequence shown here is derived from an EMBL/GenBank/DDBJ whole genome shotgun (WGS) entry which is preliminary data.</text>
</comment>
<protein>
    <recommendedName>
        <fullName evidence="10">Flagellar protein FliL</fullName>
    </recommendedName>
</protein>
<dbReference type="STRING" id="215743.ROSMUCSMR3_01291"/>
<evidence type="ECO:0000313" key="11">
    <source>
        <dbReference type="EMBL" id="KGM88140.1"/>
    </source>
</evidence>
<dbReference type="eggNOG" id="COG1580">
    <property type="taxonomic scope" value="Bacteria"/>
</dbReference>
<evidence type="ECO:0000256" key="1">
    <source>
        <dbReference type="ARBA" id="ARBA00002254"/>
    </source>
</evidence>
<dbReference type="PATRIC" id="fig|1288298.3.peg.1849"/>
<dbReference type="AlphaFoldDB" id="A0A0A0HLR9"/>
<evidence type="ECO:0000256" key="7">
    <source>
        <dbReference type="ARBA" id="ARBA00022779"/>
    </source>
</evidence>
<evidence type="ECO:0000313" key="12">
    <source>
        <dbReference type="Proteomes" id="UP000030021"/>
    </source>
</evidence>
<keyword evidence="11" id="KW-0966">Cell projection</keyword>
<evidence type="ECO:0000256" key="8">
    <source>
        <dbReference type="ARBA" id="ARBA00022989"/>
    </source>
</evidence>
<keyword evidence="11" id="KW-0969">Cilium</keyword>
<evidence type="ECO:0000256" key="2">
    <source>
        <dbReference type="ARBA" id="ARBA00004162"/>
    </source>
</evidence>
<evidence type="ECO:0000256" key="6">
    <source>
        <dbReference type="ARBA" id="ARBA00022692"/>
    </source>
</evidence>
<keyword evidence="9 10" id="KW-0472">Membrane</keyword>
<keyword evidence="5 10" id="KW-0145">Chemotaxis</keyword>
<dbReference type="GO" id="GO:0005886">
    <property type="term" value="C:plasma membrane"/>
    <property type="evidence" value="ECO:0007669"/>
    <property type="project" value="UniProtKB-SubCell"/>
</dbReference>
<dbReference type="InterPro" id="IPR005503">
    <property type="entry name" value="FliL"/>
</dbReference>
<comment type="subcellular location">
    <subcellularLocation>
        <location evidence="10">Cell inner membrane</location>
    </subcellularLocation>
    <subcellularLocation>
        <location evidence="2">Cell membrane</location>
        <topology evidence="2">Single-pass membrane protein</topology>
    </subcellularLocation>
</comment>
<keyword evidence="6" id="KW-0812">Transmembrane</keyword>
<dbReference type="GO" id="GO:0071978">
    <property type="term" value="P:bacterial-type flagellum-dependent swarming motility"/>
    <property type="evidence" value="ECO:0007669"/>
    <property type="project" value="TreeGrafter"/>
</dbReference>
<comment type="function">
    <text evidence="1 10">Controls the rotational direction of flagella during chemotaxis.</text>
</comment>
<dbReference type="GO" id="GO:0006935">
    <property type="term" value="P:chemotaxis"/>
    <property type="evidence" value="ECO:0007669"/>
    <property type="project" value="UniProtKB-KW"/>
</dbReference>
<dbReference type="Pfam" id="PF03748">
    <property type="entry name" value="FliL"/>
    <property type="match status" value="1"/>
</dbReference>
<keyword evidence="11" id="KW-0282">Flagellum</keyword>
<dbReference type="RefSeq" id="WP_245875152.1">
    <property type="nucleotide sequence ID" value="NZ_KN293979.1"/>
</dbReference>
<dbReference type="PANTHER" id="PTHR35091:SF2">
    <property type="entry name" value="FLAGELLAR PROTEIN FLIL"/>
    <property type="match status" value="1"/>
</dbReference>
<keyword evidence="8" id="KW-1133">Transmembrane helix</keyword>
<keyword evidence="10" id="KW-0997">Cell inner membrane</keyword>